<dbReference type="EMBL" id="CP016793">
    <property type="protein sequence ID" value="ANZ37134.1"/>
    <property type="molecule type" value="Genomic_DNA"/>
</dbReference>
<sequence length="331" mass="35215">MGDVLKDLSRARPATPEVDPERMERDLAQILTLPRPHPPGVWRGQAALRRLAPVLVGVGVVAVLLIALLPSDRTRTPAGPGESWRVHIASSQLTVVGSGANSYVLELRTDIDRWLAPKRQLVVTANGHVGWRSEADLNRWLAAGSPSRVPVLGAQNKELRVGPVRASASETTDGSFSDTYDQVVFAERDTWPSDPGSLLATVESLVGGTPYATARVAMAMTATPLRVDQRRAALDLLRKLPGVRDNGVGLAITAPAAGQFTGLETQLVVDLETAQAISIRTVLTAAEHGLPAGAVVESQDFSLVGTTHEAPQVPADVLVNAEPDSPFIMVR</sequence>
<proteinExistence type="predicted"/>
<dbReference type="AlphaFoldDB" id="A0A1B2HHE6"/>
<dbReference type="RefSeq" id="WP_065915529.1">
    <property type="nucleotide sequence ID" value="NZ_CP016793.1"/>
</dbReference>
<evidence type="ECO:0000256" key="2">
    <source>
        <dbReference type="SAM" id="Phobius"/>
    </source>
</evidence>
<dbReference type="KEGG" id="led:BBK82_14735"/>
<protein>
    <submittedName>
        <fullName evidence="3">Uncharacterized protein</fullName>
    </submittedName>
</protein>
<dbReference type="OrthoDB" id="3693316at2"/>
<reference evidence="3 4" key="1">
    <citation type="submission" date="2016-07" db="EMBL/GenBank/DDBJ databases">
        <title>Complete genome sequence of the Lentzea guizhouensis DHS C013.</title>
        <authorList>
            <person name="Cao C."/>
        </authorList>
    </citation>
    <scope>NUCLEOTIDE SEQUENCE [LARGE SCALE GENOMIC DNA]</scope>
    <source>
        <strain evidence="3 4">DHS C013</strain>
    </source>
</reference>
<dbReference type="STRING" id="1586287.BBK82_14735"/>
<evidence type="ECO:0000313" key="3">
    <source>
        <dbReference type="EMBL" id="ANZ37134.1"/>
    </source>
</evidence>
<keyword evidence="2" id="KW-1133">Transmembrane helix</keyword>
<feature type="compositionally biased region" description="Basic and acidic residues" evidence="1">
    <location>
        <begin position="1"/>
        <end position="10"/>
    </location>
</feature>
<dbReference type="Proteomes" id="UP000093053">
    <property type="component" value="Chromosome"/>
</dbReference>
<keyword evidence="4" id="KW-1185">Reference proteome</keyword>
<feature type="transmembrane region" description="Helical" evidence="2">
    <location>
        <begin position="51"/>
        <end position="69"/>
    </location>
</feature>
<keyword evidence="2" id="KW-0812">Transmembrane</keyword>
<organism evidence="3 4">
    <name type="scientific">Lentzea guizhouensis</name>
    <dbReference type="NCBI Taxonomy" id="1586287"/>
    <lineage>
        <taxon>Bacteria</taxon>
        <taxon>Bacillati</taxon>
        <taxon>Actinomycetota</taxon>
        <taxon>Actinomycetes</taxon>
        <taxon>Pseudonocardiales</taxon>
        <taxon>Pseudonocardiaceae</taxon>
        <taxon>Lentzea</taxon>
    </lineage>
</organism>
<evidence type="ECO:0000313" key="4">
    <source>
        <dbReference type="Proteomes" id="UP000093053"/>
    </source>
</evidence>
<feature type="region of interest" description="Disordered" evidence="1">
    <location>
        <begin position="1"/>
        <end position="21"/>
    </location>
</feature>
<name>A0A1B2HHE6_9PSEU</name>
<evidence type="ECO:0000256" key="1">
    <source>
        <dbReference type="SAM" id="MobiDB-lite"/>
    </source>
</evidence>
<keyword evidence="2" id="KW-0472">Membrane</keyword>
<accession>A0A1B2HHE6</accession>
<gene>
    <name evidence="3" type="ORF">BBK82_14735</name>
</gene>